<dbReference type="RefSeq" id="WP_193782304.1">
    <property type="nucleotide sequence ID" value="NZ_JADDOJ010000133.1"/>
</dbReference>
<feature type="non-terminal residue" evidence="4">
    <location>
        <position position="240"/>
    </location>
</feature>
<comment type="subcellular location">
    <subcellularLocation>
        <location evidence="1">Cell outer membrane</location>
    </subcellularLocation>
</comment>
<evidence type="ECO:0000313" key="4">
    <source>
        <dbReference type="EMBL" id="MBE7942757.1"/>
    </source>
</evidence>
<feature type="signal peptide" evidence="2">
    <location>
        <begin position="1"/>
        <end position="31"/>
    </location>
</feature>
<dbReference type="SUPFAM" id="SSF56925">
    <property type="entry name" value="OMPA-like"/>
    <property type="match status" value="1"/>
</dbReference>
<sequence>MKPVDPPPPTFRLGCLGIAVLAAASGGPAMAQSMMSSMSSMTSNSYVGASVGQTRAHVDERFFTSPFRTFTSDNKDTAYKIYGGWQFSRNLGLELGYHDLGRYGGTFTTTTGSLGERTRLRGAHLDLVGTWPVWNDKLSVIGRVGAAYTQARTEMTGTGGVAGPFVGSRTERGWGPKVGLGLEYAFTPTLAVRAEWERYRVRDALARRDDVDMASIGVVWHFGGGTRTAEAAHVAAPPPP</sequence>
<dbReference type="Gene3D" id="2.40.160.20">
    <property type="match status" value="1"/>
</dbReference>
<accession>A0ABR9SL45</accession>
<keyword evidence="2" id="KW-0732">Signal</keyword>
<dbReference type="Proteomes" id="UP000715965">
    <property type="component" value="Unassembled WGS sequence"/>
</dbReference>
<evidence type="ECO:0000256" key="2">
    <source>
        <dbReference type="SAM" id="SignalP"/>
    </source>
</evidence>
<comment type="caution">
    <text evidence="4">The sequence shown here is derived from an EMBL/GenBank/DDBJ whole genome shotgun (WGS) entry which is preliminary data.</text>
</comment>
<evidence type="ECO:0000313" key="5">
    <source>
        <dbReference type="Proteomes" id="UP000715965"/>
    </source>
</evidence>
<reference evidence="4 5" key="1">
    <citation type="submission" date="2020-10" db="EMBL/GenBank/DDBJ databases">
        <title>Draft genome of Ramlibacter aquaticus LMG 30558.</title>
        <authorList>
            <person name="Props R."/>
        </authorList>
    </citation>
    <scope>NUCLEOTIDE SEQUENCE [LARGE SCALE GENOMIC DNA]</scope>
    <source>
        <strain evidence="4 5">LMG 30558</strain>
    </source>
</reference>
<name>A0ABR9SL45_9BURK</name>
<feature type="chain" id="PRO_5047524898" evidence="2">
    <location>
        <begin position="32"/>
        <end position="240"/>
    </location>
</feature>
<evidence type="ECO:0000256" key="1">
    <source>
        <dbReference type="ARBA" id="ARBA00004442"/>
    </source>
</evidence>
<keyword evidence="5" id="KW-1185">Reference proteome</keyword>
<dbReference type="EMBL" id="JADDOJ010000133">
    <property type="protein sequence ID" value="MBE7942757.1"/>
    <property type="molecule type" value="Genomic_DNA"/>
</dbReference>
<evidence type="ECO:0000259" key="3">
    <source>
        <dbReference type="Pfam" id="PF01389"/>
    </source>
</evidence>
<dbReference type="Pfam" id="PF01389">
    <property type="entry name" value="OmpA_membrane"/>
    <property type="match status" value="1"/>
</dbReference>
<dbReference type="InterPro" id="IPR011250">
    <property type="entry name" value="OMP/PagP_B-barrel"/>
</dbReference>
<proteinExistence type="predicted"/>
<protein>
    <submittedName>
        <fullName evidence="4">Outer membrane beta-barrel protein</fullName>
    </submittedName>
</protein>
<gene>
    <name evidence="4" type="ORF">IM725_19480</name>
</gene>
<dbReference type="InterPro" id="IPR000498">
    <property type="entry name" value="OmpA-like_TM_dom"/>
</dbReference>
<feature type="domain" description="Outer membrane protein OmpA-like transmembrane" evidence="3">
    <location>
        <begin position="44"/>
        <end position="225"/>
    </location>
</feature>
<organism evidence="4 5">
    <name type="scientific">Ramlibacter aquaticus</name>
    <dbReference type="NCBI Taxonomy" id="2780094"/>
    <lineage>
        <taxon>Bacteria</taxon>
        <taxon>Pseudomonadati</taxon>
        <taxon>Pseudomonadota</taxon>
        <taxon>Betaproteobacteria</taxon>
        <taxon>Burkholderiales</taxon>
        <taxon>Comamonadaceae</taxon>
        <taxon>Ramlibacter</taxon>
    </lineage>
</organism>